<evidence type="ECO:0000313" key="2">
    <source>
        <dbReference type="Proteomes" id="UP001314263"/>
    </source>
</evidence>
<reference evidence="1 2" key="1">
    <citation type="submission" date="2023-10" db="EMBL/GenBank/DDBJ databases">
        <authorList>
            <person name="Maclean D."/>
            <person name="Macfadyen A."/>
        </authorList>
    </citation>
    <scope>NUCLEOTIDE SEQUENCE [LARGE SCALE GENOMIC DNA]</scope>
</reference>
<keyword evidence="2" id="KW-1185">Reference proteome</keyword>
<comment type="caution">
    <text evidence="1">The sequence shown here is derived from an EMBL/GenBank/DDBJ whole genome shotgun (WGS) entry which is preliminary data.</text>
</comment>
<dbReference type="AlphaFoldDB" id="A0AAV1I5V6"/>
<dbReference type="Gene3D" id="2.30.30.140">
    <property type="match status" value="1"/>
</dbReference>
<sequence>MRDDSIWHALFLTSYPGLEPILSDGCAWYDGATWIERCASLRQHRLFHAQVYNRELENDAEDFMLSAYDATCKLEARSSSCPTFTVRYLPMGRGKSRTVMETGVALERLRPAPLNSNPHVVWQGSSSHPKVGSAVEIQWKARIDHPFGWWLGKVKAILHDCLVVEFVQYPESSVWRSLEVPLTTRKASVAINNGCILGWVGGIRSLSAQGLEDWVVHVTAIHQLLPKEAQQAISMHSCVAEANSTGAGQLERNQIEHT</sequence>
<protein>
    <submittedName>
        <fullName evidence="1">Uncharacterized protein</fullName>
    </submittedName>
</protein>
<dbReference type="EMBL" id="CAUYUE010000006">
    <property type="protein sequence ID" value="CAK0781440.1"/>
    <property type="molecule type" value="Genomic_DNA"/>
</dbReference>
<name>A0AAV1I5V6_9CHLO</name>
<proteinExistence type="predicted"/>
<gene>
    <name evidence="1" type="ORF">CVIRNUC_005374</name>
</gene>
<accession>A0AAV1I5V6</accession>
<organism evidence="1 2">
    <name type="scientific">Coccomyxa viridis</name>
    <dbReference type="NCBI Taxonomy" id="1274662"/>
    <lineage>
        <taxon>Eukaryota</taxon>
        <taxon>Viridiplantae</taxon>
        <taxon>Chlorophyta</taxon>
        <taxon>core chlorophytes</taxon>
        <taxon>Trebouxiophyceae</taxon>
        <taxon>Trebouxiophyceae incertae sedis</taxon>
        <taxon>Coccomyxaceae</taxon>
        <taxon>Coccomyxa</taxon>
    </lineage>
</organism>
<dbReference type="Proteomes" id="UP001314263">
    <property type="component" value="Unassembled WGS sequence"/>
</dbReference>
<evidence type="ECO:0000313" key="1">
    <source>
        <dbReference type="EMBL" id="CAK0781440.1"/>
    </source>
</evidence>
<dbReference type="PANTHER" id="PTHR31482">
    <property type="entry name" value="ESTS AU081301(E20138)"/>
    <property type="match status" value="1"/>
</dbReference>
<dbReference type="PANTHER" id="PTHR31482:SF18">
    <property type="entry name" value="ESTS AU081301(E20138)"/>
    <property type="match status" value="1"/>
</dbReference>